<dbReference type="GO" id="GO:0034388">
    <property type="term" value="C:Pwp2p-containing subcomplex of 90S preribosome"/>
    <property type="evidence" value="ECO:0007669"/>
    <property type="project" value="TreeGrafter"/>
</dbReference>
<comment type="caution">
    <text evidence="7">The sequence shown here is derived from an EMBL/GenBank/DDBJ whole genome shotgun (WGS) entry which is preliminary data.</text>
</comment>
<reference evidence="7" key="1">
    <citation type="submission" date="2022-11" db="EMBL/GenBank/DDBJ databases">
        <title>Chromosomal genome sequence assembly and mating type (MAT) locus characterization of the leprose asexual lichenized fungus Lepraria neglecta (Nyl.) Erichsen.</title>
        <authorList>
            <person name="Allen J.L."/>
            <person name="Pfeffer B."/>
        </authorList>
    </citation>
    <scope>NUCLEOTIDE SEQUENCE</scope>
    <source>
        <strain evidence="7">Allen 5258</strain>
    </source>
</reference>
<evidence type="ECO:0000256" key="5">
    <source>
        <dbReference type="ARBA" id="ARBA00023242"/>
    </source>
</evidence>
<keyword evidence="4" id="KW-0677">Repeat</keyword>
<feature type="domain" description="U3 small nucleolar RNA-associated protein 6 N-terminal" evidence="6">
    <location>
        <begin position="12"/>
        <end position="86"/>
    </location>
</feature>
<evidence type="ECO:0000313" key="8">
    <source>
        <dbReference type="Proteomes" id="UP001276659"/>
    </source>
</evidence>
<protein>
    <recommendedName>
        <fullName evidence="6">U3 small nucleolar RNA-associated protein 6 N-terminal domain-containing protein</fullName>
    </recommendedName>
</protein>
<dbReference type="InterPro" id="IPR013949">
    <property type="entry name" value="Utp6"/>
</dbReference>
<evidence type="ECO:0000259" key="6">
    <source>
        <dbReference type="Pfam" id="PF08640"/>
    </source>
</evidence>
<gene>
    <name evidence="7" type="ORF">OEA41_004507</name>
</gene>
<name>A0AAD9YY16_9LECA</name>
<sequence length="463" mass="52705">MAGASDKARFYLEQSVPELQELAAKKIFTAQEVSSITKKRSEFEHKLNARGSQPSDYARYAEYEMNLESLRKKRVKRLGVKRTNHTGQRRIFFVLDRATRKFQGDIGLWMQYIAYARKQKSNKKVSQILTTVLRLHPTKAELWIYAANYALEERGDMTEARSYMQRGLRFCGREGRLWVEYARLEMGYVVKIVGRRRILGLDQAQDERDTEKGAEGIDGDVVALPAITAEDINPDQRPSEGVDEEALQKLGASPALSGAIPMAIFDAAMKPFKDDQKLCMQFFDMIAEFYDMPCTRKILVHIMDTLQTLAPESPETLIRWIQQPVIGLNVSSLGFPTGLGLCLDRMKAALKRLESSLTAPKTAQSPCMLEQQVIEWMLQYLKEEELDPDVRKVIVMTLRKVWGQLQSDIELDPGGKGPEVASLISKLQTQGLHRIAEPARAWALRMWPNESELFSQDAEVWVI</sequence>
<dbReference type="AlphaFoldDB" id="A0AAD9YY16"/>
<evidence type="ECO:0000256" key="2">
    <source>
        <dbReference type="ARBA" id="ARBA00010734"/>
    </source>
</evidence>
<comment type="subcellular location">
    <subcellularLocation>
        <location evidence="1">Nucleus</location>
        <location evidence="1">Nucleolus</location>
    </subcellularLocation>
</comment>
<organism evidence="7 8">
    <name type="scientific">Lepraria neglecta</name>
    <dbReference type="NCBI Taxonomy" id="209136"/>
    <lineage>
        <taxon>Eukaryota</taxon>
        <taxon>Fungi</taxon>
        <taxon>Dikarya</taxon>
        <taxon>Ascomycota</taxon>
        <taxon>Pezizomycotina</taxon>
        <taxon>Lecanoromycetes</taxon>
        <taxon>OSLEUM clade</taxon>
        <taxon>Lecanoromycetidae</taxon>
        <taxon>Lecanorales</taxon>
        <taxon>Lecanorineae</taxon>
        <taxon>Stereocaulaceae</taxon>
        <taxon>Lepraria</taxon>
    </lineage>
</organism>
<dbReference type="SUPFAM" id="SSF48452">
    <property type="entry name" value="TPR-like"/>
    <property type="match status" value="1"/>
</dbReference>
<proteinExistence type="inferred from homology"/>
<keyword evidence="8" id="KW-1185">Reference proteome</keyword>
<dbReference type="EMBL" id="JASNWA010000010">
    <property type="protein sequence ID" value="KAK3168061.1"/>
    <property type="molecule type" value="Genomic_DNA"/>
</dbReference>
<dbReference type="InterPro" id="IPR003107">
    <property type="entry name" value="HAT"/>
</dbReference>
<keyword evidence="3" id="KW-0698">rRNA processing</keyword>
<dbReference type="GO" id="GO:0000462">
    <property type="term" value="P:maturation of SSU-rRNA from tricistronic rRNA transcript (SSU-rRNA, 5.8S rRNA, LSU-rRNA)"/>
    <property type="evidence" value="ECO:0007669"/>
    <property type="project" value="InterPro"/>
</dbReference>
<comment type="similarity">
    <text evidence="2">Belongs to the UTP6 family.</text>
</comment>
<dbReference type="PANTHER" id="PTHR23271">
    <property type="entry name" value="HEPATOCELLULAR CARCINOMA-ASSOCIATED ANTIGEN 66"/>
    <property type="match status" value="1"/>
</dbReference>
<dbReference type="InterPro" id="IPR055347">
    <property type="entry name" value="UTP6_N"/>
</dbReference>
<dbReference type="GO" id="GO:0032040">
    <property type="term" value="C:small-subunit processome"/>
    <property type="evidence" value="ECO:0007669"/>
    <property type="project" value="TreeGrafter"/>
</dbReference>
<accession>A0AAD9YY16</accession>
<dbReference type="PANTHER" id="PTHR23271:SF1">
    <property type="entry name" value="U3 SMALL NUCLEOLAR RNA-ASSOCIATED PROTEIN 6 HOMOLOG"/>
    <property type="match status" value="1"/>
</dbReference>
<dbReference type="InterPro" id="IPR011990">
    <property type="entry name" value="TPR-like_helical_dom_sf"/>
</dbReference>
<evidence type="ECO:0000313" key="7">
    <source>
        <dbReference type="EMBL" id="KAK3168061.1"/>
    </source>
</evidence>
<dbReference type="Pfam" id="PF08640">
    <property type="entry name" value="U3_assoc_6"/>
    <property type="match status" value="1"/>
</dbReference>
<evidence type="ECO:0000256" key="3">
    <source>
        <dbReference type="ARBA" id="ARBA00022552"/>
    </source>
</evidence>
<dbReference type="SMART" id="SM00386">
    <property type="entry name" value="HAT"/>
    <property type="match status" value="4"/>
</dbReference>
<dbReference type="Proteomes" id="UP001276659">
    <property type="component" value="Unassembled WGS sequence"/>
</dbReference>
<evidence type="ECO:0000256" key="1">
    <source>
        <dbReference type="ARBA" id="ARBA00004604"/>
    </source>
</evidence>
<dbReference type="Gene3D" id="1.25.40.10">
    <property type="entry name" value="Tetratricopeptide repeat domain"/>
    <property type="match status" value="1"/>
</dbReference>
<keyword evidence="5" id="KW-0539">Nucleus</keyword>
<dbReference type="GO" id="GO:0030515">
    <property type="term" value="F:snoRNA binding"/>
    <property type="evidence" value="ECO:0007669"/>
    <property type="project" value="InterPro"/>
</dbReference>
<evidence type="ECO:0000256" key="4">
    <source>
        <dbReference type="ARBA" id="ARBA00022737"/>
    </source>
</evidence>